<dbReference type="GO" id="GO:0016887">
    <property type="term" value="F:ATP hydrolysis activity"/>
    <property type="evidence" value="ECO:0007669"/>
    <property type="project" value="InterPro"/>
</dbReference>
<keyword evidence="2" id="KW-0813">Transport</keyword>
<accession>A0AAD6XMY8</accession>
<evidence type="ECO:0000256" key="8">
    <source>
        <dbReference type="ARBA" id="ARBA00022989"/>
    </source>
</evidence>
<comment type="caution">
    <text evidence="15">The sequence shown here is derived from an EMBL/GenBank/DDBJ whole genome shotgun (WGS) entry which is preliminary data.</text>
</comment>
<evidence type="ECO:0000256" key="5">
    <source>
        <dbReference type="ARBA" id="ARBA00022737"/>
    </source>
</evidence>
<evidence type="ECO:0000313" key="16">
    <source>
        <dbReference type="Proteomes" id="UP001222325"/>
    </source>
</evidence>
<evidence type="ECO:0000256" key="12">
    <source>
        <dbReference type="SAM" id="Phobius"/>
    </source>
</evidence>
<evidence type="ECO:0000259" key="14">
    <source>
        <dbReference type="PROSITE" id="PS50929"/>
    </source>
</evidence>
<dbReference type="FunFam" id="3.40.50.300:FF:002145">
    <property type="entry name" value="ABC transporter (MsbA subfamily)"/>
    <property type="match status" value="1"/>
</dbReference>
<dbReference type="InterPro" id="IPR011527">
    <property type="entry name" value="ABC1_TM_dom"/>
</dbReference>
<dbReference type="PANTHER" id="PTHR24223">
    <property type="entry name" value="ATP-BINDING CASSETTE SUB-FAMILY C"/>
    <property type="match status" value="1"/>
</dbReference>
<feature type="transmembrane region" description="Helical" evidence="12">
    <location>
        <begin position="775"/>
        <end position="797"/>
    </location>
</feature>
<protein>
    <submittedName>
        <fullName evidence="15">P-loop containing nucleoside triphosphate hydrolase protein</fullName>
    </submittedName>
</protein>
<name>A0AAD6XMY8_9AGAR</name>
<dbReference type="CDD" id="cd18604">
    <property type="entry name" value="ABC_6TM_VMR1_D2_like"/>
    <property type="match status" value="1"/>
</dbReference>
<dbReference type="EMBL" id="JARJCN010000045">
    <property type="protein sequence ID" value="KAJ7082396.1"/>
    <property type="molecule type" value="Genomic_DNA"/>
</dbReference>
<dbReference type="Pfam" id="PF00005">
    <property type="entry name" value="ABC_tran"/>
    <property type="match status" value="2"/>
</dbReference>
<feature type="transmembrane region" description="Helical" evidence="12">
    <location>
        <begin position="832"/>
        <end position="856"/>
    </location>
</feature>
<dbReference type="InterPro" id="IPR027417">
    <property type="entry name" value="P-loop_NTPase"/>
</dbReference>
<dbReference type="Gene3D" id="3.40.50.300">
    <property type="entry name" value="P-loop containing nucleotide triphosphate hydrolases"/>
    <property type="match status" value="2"/>
</dbReference>
<gene>
    <name evidence="15" type="ORF">B0H15DRAFT_924084</name>
</gene>
<keyword evidence="7" id="KW-0067">ATP-binding</keyword>
<dbReference type="Gene3D" id="1.20.1560.10">
    <property type="entry name" value="ABC transporter type 1, transmembrane domain"/>
    <property type="match status" value="2"/>
</dbReference>
<evidence type="ECO:0000259" key="13">
    <source>
        <dbReference type="PROSITE" id="PS50893"/>
    </source>
</evidence>
<evidence type="ECO:0000256" key="10">
    <source>
        <dbReference type="ARBA" id="ARBA00023180"/>
    </source>
</evidence>
<keyword evidence="4 12" id="KW-0812">Transmembrane</keyword>
<evidence type="ECO:0000256" key="9">
    <source>
        <dbReference type="ARBA" id="ARBA00023136"/>
    </source>
</evidence>
<evidence type="ECO:0000256" key="11">
    <source>
        <dbReference type="SAM" id="Coils"/>
    </source>
</evidence>
<keyword evidence="15" id="KW-0378">Hydrolase</keyword>
<feature type="transmembrane region" description="Helical" evidence="12">
    <location>
        <begin position="931"/>
        <end position="948"/>
    </location>
</feature>
<feature type="transmembrane region" description="Helical" evidence="12">
    <location>
        <begin position="20"/>
        <end position="38"/>
    </location>
</feature>
<dbReference type="FunFam" id="1.20.1560.10:FF:000013">
    <property type="entry name" value="ABC transporter C family member 2"/>
    <property type="match status" value="1"/>
</dbReference>
<feature type="coiled-coil region" evidence="11">
    <location>
        <begin position="720"/>
        <end position="747"/>
    </location>
</feature>
<feature type="domain" description="ABC transmembrane type-1" evidence="14">
    <location>
        <begin position="789"/>
        <end position="1035"/>
    </location>
</feature>
<dbReference type="InterPro" id="IPR003439">
    <property type="entry name" value="ABC_transporter-like_ATP-bd"/>
</dbReference>
<dbReference type="CDD" id="cd03244">
    <property type="entry name" value="ABCC_MRP_domain2"/>
    <property type="match status" value="1"/>
</dbReference>
<comment type="subcellular location">
    <subcellularLocation>
        <location evidence="1">Cell membrane</location>
        <topology evidence="1">Multi-pass membrane protein</topology>
    </subcellularLocation>
</comment>
<feature type="transmembrane region" description="Helical" evidence="12">
    <location>
        <begin position="174"/>
        <end position="193"/>
    </location>
</feature>
<dbReference type="SUPFAM" id="SSF90123">
    <property type="entry name" value="ABC transporter transmembrane region"/>
    <property type="match status" value="2"/>
</dbReference>
<evidence type="ECO:0000256" key="3">
    <source>
        <dbReference type="ARBA" id="ARBA00022475"/>
    </source>
</evidence>
<evidence type="ECO:0000256" key="4">
    <source>
        <dbReference type="ARBA" id="ARBA00022692"/>
    </source>
</evidence>
<feature type="domain" description="ABC transporter" evidence="13">
    <location>
        <begin position="503"/>
        <end position="732"/>
    </location>
</feature>
<feature type="domain" description="ABC transporter" evidence="13">
    <location>
        <begin position="1088"/>
        <end position="1337"/>
    </location>
</feature>
<keyword evidence="8 12" id="KW-1133">Transmembrane helix</keyword>
<dbReference type="PROSITE" id="PS50893">
    <property type="entry name" value="ABC_TRANSPORTER_2"/>
    <property type="match status" value="2"/>
</dbReference>
<keyword evidence="5" id="KW-0677">Repeat</keyword>
<dbReference type="CDD" id="cd18596">
    <property type="entry name" value="ABC_6TM_VMR1_D1_like"/>
    <property type="match status" value="1"/>
</dbReference>
<dbReference type="PANTHER" id="PTHR24223:SF356">
    <property type="entry name" value="ATP-BINDING CASSETTE TRANSPORTER ABC4"/>
    <property type="match status" value="1"/>
</dbReference>
<feature type="transmembrane region" description="Helical" evidence="12">
    <location>
        <begin position="904"/>
        <end position="925"/>
    </location>
</feature>
<dbReference type="SUPFAM" id="SSF52540">
    <property type="entry name" value="P-loop containing nucleoside triphosphate hydrolases"/>
    <property type="match status" value="2"/>
</dbReference>
<dbReference type="Proteomes" id="UP001222325">
    <property type="component" value="Unassembled WGS sequence"/>
</dbReference>
<keyword evidence="10" id="KW-0325">Glycoprotein</keyword>
<dbReference type="Pfam" id="PF00664">
    <property type="entry name" value="ABC_membrane"/>
    <property type="match status" value="2"/>
</dbReference>
<sequence length="1357" mass="149464">MDLPPAAQLPLDVLYDPPLAISLHLNCLLAIAFGVLFYRDIFPLATYTWPVEDAAEGPLLAGKLILLTFAAIILPLVTPRTYTPVDPQNPMPEPNAEQTASLLSLIMFSFLDPLVWTAYKAPQLPFEAFPPLADTDDARNLRTQAFPNIDPFSGARRRHLFFGILKTYRKEYDMIIPLLIGYNLSTFAAPLGINRVLAYLESDTPSESTVRPIVWILWLALGPLSGSVMYALYYSLSLRTLLRLEGVLSALIFEHALRVRVKAQTAADDTPAAVAEGARSSIDTGKIANLATSDLRNVVNSVDLMMLLFGVPLKLVLGITFLCVVLGWSSIVGLVILLVLTPVSVFTTRLQHRIRKSLSRAGDARVGAISETMNALRMVKLFAWEGKMLARVNEKRETELGWIWRREILQLVADVFSNLIPVLAMLATYTVVMKQELRPSIVFSTVPIFNMLRIQLGDINWRIIQFVDAKVSLDRIDDFLHKTELLDSFAEDERTTMPDGEEIGFRDATFRWSNDGNGLATPPDYQFALRIKGELLFKRGCINLIVGPTGEMHFIPSAPGSTYNLPRGGGVAYAAQESWILNQTIRENILFRSDYDEARYKKVLSQCALERDLELFEAGDRTEVGEKGLTLSGGQKARCTLARAIYSSAEILLLDDVLAALDVHTSKWIVEKCLAGDLVQGRTVILVSHNVALVAPIAEFTVAVGLNGRILSQGSVKDALQRSAVLADEARADLEVLEQAAEGQSADLAPKSETAEGKLILAEEVQLGRVKWSAVALYLSGLGGVGFYAIFLSFTVLSKLAEIAETWYLGYFASLYETSAPGTVPVSYHMGVYGLIILLDTVTRSYATVMFSYAVLRASRGIHRKLLEAILGTTLRWLDTTPASRVIARFTTDISAVDGSIIKVSVAFILCTISILSAFGAVVLFTPLFSVPGVFAAVIGGALGQVFIKAQLSVKRETSNAKAPVLGHMDAAIAGLTSIRAYGAQGPFIEESLRRVNKYTRAARTLANLDRWIGVRLAAISNVLAAMLATYLVYFHKERSNNVGFSLSMAANFSGQIFLWVRLWNKVQIEGYCIEHIAISLERIQQFIEIEQETKPTALGRPPAHWPRSGELVVERLSARYSGGPKVLHDISFRVNSGERSSLTLALLRCIQTEGTVYFDGISTSSINLDALRSKITIIPQMPELLSGTLRHNLDPFEQYDDSALNDSLRAAGLFSLQHEMEEGQLMLDSLISSGGQNLSVGQRQIIALARAILRDSKLLILDEATSAIDYKTDSTIQTSLRTALKPDVTVITIAHRLQTILDYDKILLLDEGRIIEFDAPENLLKDPKGHLRALVDASGDKGMLYAMAESKRRNYI</sequence>
<evidence type="ECO:0000256" key="1">
    <source>
        <dbReference type="ARBA" id="ARBA00004651"/>
    </source>
</evidence>
<dbReference type="GO" id="GO:0005886">
    <property type="term" value="C:plasma membrane"/>
    <property type="evidence" value="ECO:0007669"/>
    <property type="project" value="UniProtKB-SubCell"/>
</dbReference>
<feature type="transmembrane region" description="Helical" evidence="12">
    <location>
        <begin position="315"/>
        <end position="340"/>
    </location>
</feature>
<keyword evidence="3" id="KW-1003">Cell membrane</keyword>
<evidence type="ECO:0000313" key="15">
    <source>
        <dbReference type="EMBL" id="KAJ7082396.1"/>
    </source>
</evidence>
<feature type="transmembrane region" description="Helical" evidence="12">
    <location>
        <begin position="213"/>
        <end position="233"/>
    </location>
</feature>
<evidence type="ECO:0000256" key="6">
    <source>
        <dbReference type="ARBA" id="ARBA00022741"/>
    </source>
</evidence>
<dbReference type="GO" id="GO:0005524">
    <property type="term" value="F:ATP binding"/>
    <property type="evidence" value="ECO:0007669"/>
    <property type="project" value="UniProtKB-KW"/>
</dbReference>
<dbReference type="GO" id="GO:0140359">
    <property type="term" value="F:ABC-type transporter activity"/>
    <property type="evidence" value="ECO:0007669"/>
    <property type="project" value="InterPro"/>
</dbReference>
<dbReference type="InterPro" id="IPR036640">
    <property type="entry name" value="ABC1_TM_sf"/>
</dbReference>
<keyword evidence="11" id="KW-0175">Coiled coil</keyword>
<keyword evidence="9 12" id="KW-0472">Membrane</keyword>
<organism evidence="15 16">
    <name type="scientific">Mycena belliarum</name>
    <dbReference type="NCBI Taxonomy" id="1033014"/>
    <lineage>
        <taxon>Eukaryota</taxon>
        <taxon>Fungi</taxon>
        <taxon>Dikarya</taxon>
        <taxon>Basidiomycota</taxon>
        <taxon>Agaricomycotina</taxon>
        <taxon>Agaricomycetes</taxon>
        <taxon>Agaricomycetidae</taxon>
        <taxon>Agaricales</taxon>
        <taxon>Marasmiineae</taxon>
        <taxon>Mycenaceae</taxon>
        <taxon>Mycena</taxon>
    </lineage>
</organism>
<evidence type="ECO:0000256" key="7">
    <source>
        <dbReference type="ARBA" id="ARBA00022840"/>
    </source>
</evidence>
<dbReference type="InterPro" id="IPR050173">
    <property type="entry name" value="ABC_transporter_C-like"/>
</dbReference>
<keyword evidence="6" id="KW-0547">Nucleotide-binding</keyword>
<feature type="transmembrane region" description="Helical" evidence="12">
    <location>
        <begin position="1013"/>
        <end position="1036"/>
    </location>
</feature>
<keyword evidence="16" id="KW-1185">Reference proteome</keyword>
<feature type="domain" description="ABC transmembrane type-1" evidence="14">
    <location>
        <begin position="175"/>
        <end position="468"/>
    </location>
</feature>
<evidence type="ECO:0000256" key="2">
    <source>
        <dbReference type="ARBA" id="ARBA00022448"/>
    </source>
</evidence>
<reference evidence="15" key="1">
    <citation type="submission" date="2023-03" db="EMBL/GenBank/DDBJ databases">
        <title>Massive genome expansion in bonnet fungi (Mycena s.s.) driven by repeated elements and novel gene families across ecological guilds.</title>
        <authorList>
            <consortium name="Lawrence Berkeley National Laboratory"/>
            <person name="Harder C.B."/>
            <person name="Miyauchi S."/>
            <person name="Viragh M."/>
            <person name="Kuo A."/>
            <person name="Thoen E."/>
            <person name="Andreopoulos B."/>
            <person name="Lu D."/>
            <person name="Skrede I."/>
            <person name="Drula E."/>
            <person name="Henrissat B."/>
            <person name="Morin E."/>
            <person name="Kohler A."/>
            <person name="Barry K."/>
            <person name="LaButti K."/>
            <person name="Morin E."/>
            <person name="Salamov A."/>
            <person name="Lipzen A."/>
            <person name="Mereny Z."/>
            <person name="Hegedus B."/>
            <person name="Baldrian P."/>
            <person name="Stursova M."/>
            <person name="Weitz H."/>
            <person name="Taylor A."/>
            <person name="Grigoriev I.V."/>
            <person name="Nagy L.G."/>
            <person name="Martin F."/>
            <person name="Kauserud H."/>
        </authorList>
    </citation>
    <scope>NUCLEOTIDE SEQUENCE</scope>
    <source>
        <strain evidence="15">CBHHK173m</strain>
    </source>
</reference>
<proteinExistence type="predicted"/>
<dbReference type="PROSITE" id="PS50929">
    <property type="entry name" value="ABC_TM1F"/>
    <property type="match status" value="2"/>
</dbReference>